<reference evidence="3 4" key="1">
    <citation type="submission" date="2021-07" db="EMBL/GenBank/DDBJ databases">
        <title>Clostridium weizhouense sp. nov., an anaerobic bacterium isolated from activated sludge of Petroleum wastewater.</title>
        <authorList>
            <person name="Li Q."/>
        </authorList>
    </citation>
    <scope>NUCLEOTIDE SEQUENCE [LARGE SCALE GENOMIC DNA]</scope>
    <source>
        <strain evidence="3 4">YB-6</strain>
    </source>
</reference>
<accession>A0ABS7AR89</accession>
<evidence type="ECO:0000313" key="4">
    <source>
        <dbReference type="Proteomes" id="UP001519921"/>
    </source>
</evidence>
<dbReference type="PANTHER" id="PTHR33734:SF22">
    <property type="entry name" value="MEMBRANE-BOUND LYTIC MUREIN TRANSGLYCOSYLASE D"/>
    <property type="match status" value="1"/>
</dbReference>
<dbReference type="PANTHER" id="PTHR33734">
    <property type="entry name" value="LYSM DOMAIN-CONTAINING GPI-ANCHORED PROTEIN 2"/>
    <property type="match status" value="1"/>
</dbReference>
<keyword evidence="4" id="KW-1185">Reference proteome</keyword>
<dbReference type="SMART" id="SM00257">
    <property type="entry name" value="LysM"/>
    <property type="match status" value="3"/>
</dbReference>
<evidence type="ECO:0000313" key="3">
    <source>
        <dbReference type="EMBL" id="MBW6411194.1"/>
    </source>
</evidence>
<protein>
    <submittedName>
        <fullName evidence="3">LysM peptidoglycan-binding domain-containing protein</fullName>
    </submittedName>
</protein>
<dbReference type="InterPro" id="IPR036779">
    <property type="entry name" value="LysM_dom_sf"/>
</dbReference>
<dbReference type="SUPFAM" id="SSF54106">
    <property type="entry name" value="LysM domain"/>
    <property type="match status" value="3"/>
</dbReference>
<organism evidence="3 4">
    <name type="scientific">Clostridium weizhouense</name>
    <dbReference type="NCBI Taxonomy" id="2859781"/>
    <lineage>
        <taxon>Bacteria</taxon>
        <taxon>Bacillati</taxon>
        <taxon>Bacillota</taxon>
        <taxon>Clostridia</taxon>
        <taxon>Eubacteriales</taxon>
        <taxon>Clostridiaceae</taxon>
        <taxon>Clostridium</taxon>
    </lineage>
</organism>
<feature type="region of interest" description="Disordered" evidence="1">
    <location>
        <begin position="150"/>
        <end position="169"/>
    </location>
</feature>
<proteinExistence type="predicted"/>
<sequence length="325" mass="35269">MAENMTENAKYIYSFFRNKGWTGNSICAMLGNMQGESGIIADINEKGGGGGYGLVQWTPKSNLTNWANRNGLNYRTVDTQCRRIQWELENSQQFYATRAYPMNFRKFTQSTDSPTYLAKVFINNYERPANPNQPQRGVWAEQWYKRLVNGDTSTTPSTPSTPSTGGSTYTVKSGDTLSGIAAKFGVTVGQLQSWNGISNPNKIYVGQVLKVKENTPSTPSTGGSTYTVKSGDTLSGIAAKFGVTVGQLQSWNGISNPNKIYVGQVLKIKGSSGGHTGNITYTVKSGDTLSGIAAKFGVTVGQLQSWNGISNPNKIYVGQVLKIKK</sequence>
<dbReference type="Gene3D" id="1.10.530.10">
    <property type="match status" value="1"/>
</dbReference>
<dbReference type="PROSITE" id="PS51782">
    <property type="entry name" value="LYSM"/>
    <property type="match status" value="3"/>
</dbReference>
<dbReference type="InterPro" id="IPR041219">
    <property type="entry name" value="Phage_lysozyme2"/>
</dbReference>
<name>A0ABS7AR89_9CLOT</name>
<dbReference type="Pfam" id="PF01476">
    <property type="entry name" value="LysM"/>
    <property type="match status" value="3"/>
</dbReference>
<dbReference type="Pfam" id="PF18013">
    <property type="entry name" value="Phage_lysozyme2"/>
    <property type="match status" value="1"/>
</dbReference>
<dbReference type="Gene3D" id="3.10.350.10">
    <property type="entry name" value="LysM domain"/>
    <property type="match status" value="3"/>
</dbReference>
<dbReference type="Proteomes" id="UP001519921">
    <property type="component" value="Unassembled WGS sequence"/>
</dbReference>
<dbReference type="RefSeq" id="WP_219780659.1">
    <property type="nucleotide sequence ID" value="NZ_JAHXPT010000012.1"/>
</dbReference>
<comment type="caution">
    <text evidence="3">The sequence shown here is derived from an EMBL/GenBank/DDBJ whole genome shotgun (WGS) entry which is preliminary data.</text>
</comment>
<gene>
    <name evidence="3" type="ORF">KYD98_13965</name>
</gene>
<feature type="compositionally biased region" description="Low complexity" evidence="1">
    <location>
        <begin position="152"/>
        <end position="168"/>
    </location>
</feature>
<feature type="domain" description="LysM" evidence="2">
    <location>
        <begin position="224"/>
        <end position="268"/>
    </location>
</feature>
<dbReference type="EMBL" id="JAHXPT010000012">
    <property type="protein sequence ID" value="MBW6411194.1"/>
    <property type="molecule type" value="Genomic_DNA"/>
</dbReference>
<evidence type="ECO:0000259" key="2">
    <source>
        <dbReference type="PROSITE" id="PS51782"/>
    </source>
</evidence>
<dbReference type="InterPro" id="IPR018392">
    <property type="entry name" value="LysM"/>
</dbReference>
<feature type="domain" description="LysM" evidence="2">
    <location>
        <begin position="167"/>
        <end position="211"/>
    </location>
</feature>
<feature type="domain" description="LysM" evidence="2">
    <location>
        <begin position="279"/>
        <end position="323"/>
    </location>
</feature>
<evidence type="ECO:0000256" key="1">
    <source>
        <dbReference type="SAM" id="MobiDB-lite"/>
    </source>
</evidence>
<dbReference type="CDD" id="cd00118">
    <property type="entry name" value="LysM"/>
    <property type="match status" value="3"/>
</dbReference>